<evidence type="ECO:0000259" key="2">
    <source>
        <dbReference type="Pfam" id="PF07819"/>
    </source>
</evidence>
<keyword evidence="4" id="KW-1185">Reference proteome</keyword>
<dbReference type="Gene3D" id="3.40.50.1820">
    <property type="entry name" value="alpha/beta hydrolase"/>
    <property type="match status" value="1"/>
</dbReference>
<feature type="chain" id="PRO_5022832785" description="GPI inositol-deacylase PGAP1-like alpha/beta domain-containing protein" evidence="1">
    <location>
        <begin position="22"/>
        <end position="325"/>
    </location>
</feature>
<evidence type="ECO:0000313" key="3">
    <source>
        <dbReference type="EMBL" id="KAA1193493.1"/>
    </source>
</evidence>
<feature type="domain" description="GPI inositol-deacylase PGAP1-like alpha/beta" evidence="2">
    <location>
        <begin position="99"/>
        <end position="160"/>
    </location>
</feature>
<name>A0A5B0X2I7_9GAMM</name>
<sequence length="325" mass="36674">MPMIKHTLAGLLLLLASGTRAETILYDQYEINGHPGYLSAWEVNHSLRHVLLIVPGFDTRNDSMPLDALQGDYAELVFFMSLFGWDVIYFDYVDGAIDLKDNADNLARFVEYLDSQAPEDYHLAVMAGSMGGIVARTMFVQEASSLGVDTYVSIDSPHWGVYLSNWAQDLAALAIDYPAAHQMHNGDPAYKEHYGWLRRVERSQWFREQVNGPMNTCAVSLSDGTTAWEVSWEDLALHNKYYPVASYVTASGLTSTYMPFHSTAYLDRIATDGAWRLGGRQYRYRNLTSSYFDKVYVNSRDEHAAPRYAILQALECIAQFTPRAG</sequence>
<dbReference type="AlphaFoldDB" id="A0A5B0X2I7"/>
<dbReference type="RefSeq" id="WP_149610600.1">
    <property type="nucleotide sequence ID" value="NZ_VTUX01000002.1"/>
</dbReference>
<dbReference type="SUPFAM" id="SSF53474">
    <property type="entry name" value="alpha/beta-Hydrolases"/>
    <property type="match status" value="1"/>
</dbReference>
<dbReference type="Pfam" id="PF07819">
    <property type="entry name" value="PGAP1"/>
    <property type="match status" value="1"/>
</dbReference>
<feature type="signal peptide" evidence="1">
    <location>
        <begin position="1"/>
        <end position="21"/>
    </location>
</feature>
<dbReference type="EMBL" id="VTUX01000002">
    <property type="protein sequence ID" value="KAA1193493.1"/>
    <property type="molecule type" value="Genomic_DNA"/>
</dbReference>
<evidence type="ECO:0000313" key="4">
    <source>
        <dbReference type="Proteomes" id="UP000323708"/>
    </source>
</evidence>
<reference evidence="3 4" key="1">
    <citation type="submission" date="2019-09" db="EMBL/GenBank/DDBJ databases">
        <authorList>
            <person name="Chen X.-Y."/>
        </authorList>
    </citation>
    <scope>NUCLEOTIDE SEQUENCE [LARGE SCALE GENOMIC DNA]</scope>
    <source>
        <strain evidence="3 4">NY5</strain>
    </source>
</reference>
<dbReference type="Proteomes" id="UP000323708">
    <property type="component" value="Unassembled WGS sequence"/>
</dbReference>
<keyword evidence="1" id="KW-0732">Signal</keyword>
<dbReference type="InterPro" id="IPR029058">
    <property type="entry name" value="AB_hydrolase_fold"/>
</dbReference>
<gene>
    <name evidence="3" type="ORF">F0M18_06570</name>
</gene>
<comment type="caution">
    <text evidence="3">The sequence shown here is derived from an EMBL/GenBank/DDBJ whole genome shotgun (WGS) entry which is preliminary data.</text>
</comment>
<dbReference type="GO" id="GO:0016788">
    <property type="term" value="F:hydrolase activity, acting on ester bonds"/>
    <property type="evidence" value="ECO:0007669"/>
    <property type="project" value="InterPro"/>
</dbReference>
<accession>A0A5B0X2I7</accession>
<dbReference type="InterPro" id="IPR012908">
    <property type="entry name" value="PGAP1-ab_dom-like"/>
</dbReference>
<organism evidence="3 4">
    <name type="scientific">Pseudohalioglobus sediminis</name>
    <dbReference type="NCBI Taxonomy" id="2606449"/>
    <lineage>
        <taxon>Bacteria</taxon>
        <taxon>Pseudomonadati</taxon>
        <taxon>Pseudomonadota</taxon>
        <taxon>Gammaproteobacteria</taxon>
        <taxon>Cellvibrionales</taxon>
        <taxon>Halieaceae</taxon>
        <taxon>Pseudohalioglobus</taxon>
    </lineage>
</organism>
<proteinExistence type="predicted"/>
<evidence type="ECO:0000256" key="1">
    <source>
        <dbReference type="SAM" id="SignalP"/>
    </source>
</evidence>
<protein>
    <recommendedName>
        <fullName evidence="2">GPI inositol-deacylase PGAP1-like alpha/beta domain-containing protein</fullName>
    </recommendedName>
</protein>